<protein>
    <recommendedName>
        <fullName evidence="6">Cation efflux protein transmembrane domain-containing protein</fullName>
    </recommendedName>
</protein>
<accession>A0AB34JA25</accession>
<dbReference type="InterPro" id="IPR050291">
    <property type="entry name" value="CDF_Transporter"/>
</dbReference>
<dbReference type="NCBIfam" id="TIGR01297">
    <property type="entry name" value="CDF"/>
    <property type="match status" value="1"/>
</dbReference>
<dbReference type="InterPro" id="IPR058533">
    <property type="entry name" value="Cation_efflux_TM"/>
</dbReference>
<reference evidence="7 8" key="1">
    <citation type="journal article" date="2024" name="Science">
        <title>Giant polyketide synthase enzymes in the biosynthesis of giant marine polyether toxins.</title>
        <authorList>
            <person name="Fallon T.R."/>
            <person name="Shende V.V."/>
            <person name="Wierzbicki I.H."/>
            <person name="Pendleton A.L."/>
            <person name="Watervoot N.F."/>
            <person name="Auber R.P."/>
            <person name="Gonzalez D.J."/>
            <person name="Wisecaver J.H."/>
            <person name="Moore B.S."/>
        </authorList>
    </citation>
    <scope>NUCLEOTIDE SEQUENCE [LARGE SCALE GENOMIC DNA]</scope>
    <source>
        <strain evidence="7 8">12B1</strain>
    </source>
</reference>
<dbReference type="AlphaFoldDB" id="A0AB34JA25"/>
<dbReference type="Gene3D" id="1.20.1510.10">
    <property type="entry name" value="Cation efflux protein transmembrane domain"/>
    <property type="match status" value="1"/>
</dbReference>
<dbReference type="EMBL" id="JBGBPQ010000011">
    <property type="protein sequence ID" value="KAL1515394.1"/>
    <property type="molecule type" value="Genomic_DNA"/>
</dbReference>
<dbReference type="SUPFAM" id="SSF161111">
    <property type="entry name" value="Cation efflux protein transmembrane domain-like"/>
    <property type="match status" value="1"/>
</dbReference>
<evidence type="ECO:0000256" key="2">
    <source>
        <dbReference type="ARBA" id="ARBA00022448"/>
    </source>
</evidence>
<keyword evidence="3" id="KW-0812">Transmembrane</keyword>
<feature type="domain" description="Cation efflux protein transmembrane" evidence="6">
    <location>
        <begin position="56"/>
        <end position="260"/>
    </location>
</feature>
<evidence type="ECO:0000313" key="7">
    <source>
        <dbReference type="EMBL" id="KAL1515394.1"/>
    </source>
</evidence>
<name>A0AB34JA25_PRYPA</name>
<evidence type="ECO:0000256" key="5">
    <source>
        <dbReference type="ARBA" id="ARBA00023136"/>
    </source>
</evidence>
<keyword evidence="2" id="KW-0813">Transport</keyword>
<keyword evidence="4" id="KW-1133">Transmembrane helix</keyword>
<dbReference type="InterPro" id="IPR002524">
    <property type="entry name" value="Cation_efflux"/>
</dbReference>
<dbReference type="Gene3D" id="3.30.70.1350">
    <property type="entry name" value="Cation efflux protein, cytoplasmic domain"/>
    <property type="match status" value="1"/>
</dbReference>
<keyword evidence="5" id="KW-0472">Membrane</keyword>
<dbReference type="PANTHER" id="PTHR43840">
    <property type="entry name" value="MITOCHONDRIAL METAL TRANSPORTER 1-RELATED"/>
    <property type="match status" value="1"/>
</dbReference>
<comment type="subcellular location">
    <subcellularLocation>
        <location evidence="1">Membrane</location>
        <topology evidence="1">Multi-pass membrane protein</topology>
    </subcellularLocation>
</comment>
<dbReference type="Pfam" id="PF01545">
    <property type="entry name" value="Cation_efflux"/>
    <property type="match status" value="1"/>
</dbReference>
<gene>
    <name evidence="7" type="ORF">AB1Y20_002022</name>
</gene>
<dbReference type="GO" id="GO:0008324">
    <property type="term" value="F:monoatomic cation transmembrane transporter activity"/>
    <property type="evidence" value="ECO:0007669"/>
    <property type="project" value="InterPro"/>
</dbReference>
<evidence type="ECO:0000256" key="4">
    <source>
        <dbReference type="ARBA" id="ARBA00022989"/>
    </source>
</evidence>
<organism evidence="7 8">
    <name type="scientific">Prymnesium parvum</name>
    <name type="common">Toxic golden alga</name>
    <dbReference type="NCBI Taxonomy" id="97485"/>
    <lineage>
        <taxon>Eukaryota</taxon>
        <taxon>Haptista</taxon>
        <taxon>Haptophyta</taxon>
        <taxon>Prymnesiophyceae</taxon>
        <taxon>Prymnesiales</taxon>
        <taxon>Prymnesiaceae</taxon>
        <taxon>Prymnesium</taxon>
    </lineage>
</organism>
<dbReference type="SUPFAM" id="SSF160240">
    <property type="entry name" value="Cation efflux protein cytoplasmic domain-like"/>
    <property type="match status" value="1"/>
</dbReference>
<keyword evidence="8" id="KW-1185">Reference proteome</keyword>
<dbReference type="InterPro" id="IPR027469">
    <property type="entry name" value="Cation_efflux_TMD_sf"/>
</dbReference>
<dbReference type="InterPro" id="IPR036837">
    <property type="entry name" value="Cation_efflux_CTD_sf"/>
</dbReference>
<evidence type="ECO:0000256" key="1">
    <source>
        <dbReference type="ARBA" id="ARBA00004141"/>
    </source>
</evidence>
<evidence type="ECO:0000259" key="6">
    <source>
        <dbReference type="Pfam" id="PF01545"/>
    </source>
</evidence>
<sequence length="413" mass="45404">MEGHVNESGGPRLWGLQGSNTEPIKSTSVSIQLLEPTASVCGPAYEHPQNDELVIKASLRVNAALLLGKATTCVMSPSPAIIASFLDSAVDSLVQLSLFWASRAARDASTPEYPVGRGQLEPVSVVVCSALKCASMCMVLVESAEALFQGKPHGRHFRKEDGGWTTVVILGLICVAKLALCTWCELVVHGRRGSNTETARAIVADNQNDVLFGVGALLAATLGRLNHRGLWWADPVVAIVLAIYILTRWVKTGRQQVEMIIGLSADSHFLEIVREIAETHDPSCQLDLVRAYHFGPRFLVELEVVMDEHTPLRDSHDVGLLLQHKIEALPAVERCFVHVDYEYREADDHSQETPVTRKIHAQHTTQGDGIPLTTSSLFRHSTQSPPARIHTNHAWNRNCIYPDDSNERQSMLA</sequence>
<comment type="caution">
    <text evidence="7">The sequence shown here is derived from an EMBL/GenBank/DDBJ whole genome shotgun (WGS) entry which is preliminary data.</text>
</comment>
<dbReference type="GO" id="GO:0016020">
    <property type="term" value="C:membrane"/>
    <property type="evidence" value="ECO:0007669"/>
    <property type="project" value="UniProtKB-SubCell"/>
</dbReference>
<evidence type="ECO:0000256" key="3">
    <source>
        <dbReference type="ARBA" id="ARBA00022692"/>
    </source>
</evidence>
<dbReference type="Proteomes" id="UP001515480">
    <property type="component" value="Unassembled WGS sequence"/>
</dbReference>
<dbReference type="PANTHER" id="PTHR43840:SF52">
    <property type="entry name" value="CATION EFFLUX FAMILY PROTEIN"/>
    <property type="match status" value="1"/>
</dbReference>
<evidence type="ECO:0000313" key="8">
    <source>
        <dbReference type="Proteomes" id="UP001515480"/>
    </source>
</evidence>
<proteinExistence type="predicted"/>